<keyword evidence="1" id="KW-0521">NADP</keyword>
<dbReference type="InterPro" id="IPR002347">
    <property type="entry name" value="SDR_fam"/>
</dbReference>
<evidence type="ECO:0000256" key="2">
    <source>
        <dbReference type="ARBA" id="ARBA00023002"/>
    </source>
</evidence>
<sequence length="256" mass="26946">MSLRLEGKVAIVTGGASGYGKGIASKLKDEGAQVLLLDLNTSLGNQTATELDVTFLKADVTVRSDWEHALKAAIDTYGKLDIIVNNAGVSHDQKATETTTVADFDKCFSVNVKSLFLSSTVLLPYLLEKKSSAAFISIASTGGIRPRPGLTWYSASKAAVNTASNAMAVEYASRGIRFNTVCPVAGLTDMTKTILGPDELESGFLKTIPAGRLCTPADVGSAVCYLASDEANFITGVNLPFAAKPSLNPSRQVMDS</sequence>
<evidence type="ECO:0000313" key="3">
    <source>
        <dbReference type="EMBL" id="KAK5540032.1"/>
    </source>
</evidence>
<dbReference type="PRINTS" id="PR00080">
    <property type="entry name" value="SDRFAMILY"/>
</dbReference>
<evidence type="ECO:0000256" key="1">
    <source>
        <dbReference type="ARBA" id="ARBA00022857"/>
    </source>
</evidence>
<dbReference type="EMBL" id="JAXLQG010000005">
    <property type="protein sequence ID" value="KAK5540032.1"/>
    <property type="molecule type" value="Genomic_DNA"/>
</dbReference>
<dbReference type="Pfam" id="PF13561">
    <property type="entry name" value="adh_short_C2"/>
    <property type="match status" value="1"/>
</dbReference>
<dbReference type="PANTHER" id="PTHR43639">
    <property type="entry name" value="OXIDOREDUCTASE, SHORT-CHAIN DEHYDROGENASE/REDUCTASE FAMILY (AFU_ORTHOLOGUE AFUA_5G02870)"/>
    <property type="match status" value="1"/>
</dbReference>
<dbReference type="FunFam" id="3.40.50.720:FF:000084">
    <property type="entry name" value="Short-chain dehydrogenase reductase"/>
    <property type="match status" value="1"/>
</dbReference>
<proteinExistence type="predicted"/>
<dbReference type="Proteomes" id="UP001345827">
    <property type="component" value="Unassembled WGS sequence"/>
</dbReference>
<name>A0AAV9QCM4_9PEZI</name>
<dbReference type="PRINTS" id="PR00081">
    <property type="entry name" value="GDHRDH"/>
</dbReference>
<organism evidence="3 4">
    <name type="scientific">Vermiconidia calcicola</name>
    <dbReference type="NCBI Taxonomy" id="1690605"/>
    <lineage>
        <taxon>Eukaryota</taxon>
        <taxon>Fungi</taxon>
        <taxon>Dikarya</taxon>
        <taxon>Ascomycota</taxon>
        <taxon>Pezizomycotina</taxon>
        <taxon>Dothideomycetes</taxon>
        <taxon>Dothideomycetidae</taxon>
        <taxon>Mycosphaerellales</taxon>
        <taxon>Extremaceae</taxon>
        <taxon>Vermiconidia</taxon>
    </lineage>
</organism>
<dbReference type="SUPFAM" id="SSF51735">
    <property type="entry name" value="NAD(P)-binding Rossmann-fold domains"/>
    <property type="match status" value="1"/>
</dbReference>
<gene>
    <name evidence="3" type="ORF">LTR25_003737</name>
</gene>
<evidence type="ECO:0000313" key="4">
    <source>
        <dbReference type="Proteomes" id="UP001345827"/>
    </source>
</evidence>
<dbReference type="Gene3D" id="3.40.50.720">
    <property type="entry name" value="NAD(P)-binding Rossmann-like Domain"/>
    <property type="match status" value="1"/>
</dbReference>
<comment type="caution">
    <text evidence="3">The sequence shown here is derived from an EMBL/GenBank/DDBJ whole genome shotgun (WGS) entry which is preliminary data.</text>
</comment>
<dbReference type="AlphaFoldDB" id="A0AAV9QCM4"/>
<dbReference type="GO" id="GO:0016491">
    <property type="term" value="F:oxidoreductase activity"/>
    <property type="evidence" value="ECO:0007669"/>
    <property type="project" value="UniProtKB-KW"/>
</dbReference>
<dbReference type="InterPro" id="IPR036291">
    <property type="entry name" value="NAD(P)-bd_dom_sf"/>
</dbReference>
<reference evidence="3 4" key="1">
    <citation type="submission" date="2023-06" db="EMBL/GenBank/DDBJ databases">
        <title>Black Yeasts Isolated from many extreme environments.</title>
        <authorList>
            <person name="Coleine C."/>
            <person name="Stajich J.E."/>
            <person name="Selbmann L."/>
        </authorList>
    </citation>
    <scope>NUCLEOTIDE SEQUENCE [LARGE SCALE GENOMIC DNA]</scope>
    <source>
        <strain evidence="3 4">CCFEE 5887</strain>
    </source>
</reference>
<keyword evidence="2" id="KW-0560">Oxidoreductase</keyword>
<accession>A0AAV9QCM4</accession>
<dbReference type="PANTHER" id="PTHR43639:SF5">
    <property type="entry name" value="OXIDOREDUCTASE, SHORT-CHAIN DEHYDROGENASE_REDUCTASE FAMILY (AFU_ORTHOLOGUE AFUA_6G09140)"/>
    <property type="match status" value="1"/>
</dbReference>
<dbReference type="NCBIfam" id="NF005559">
    <property type="entry name" value="PRK07231.1"/>
    <property type="match status" value="1"/>
</dbReference>
<keyword evidence="4" id="KW-1185">Reference proteome</keyword>
<protein>
    <submittedName>
        <fullName evidence="3">Uncharacterized protein</fullName>
    </submittedName>
</protein>